<protein>
    <submittedName>
        <fullName evidence="2">LuxR family transcriptional regulator</fullName>
    </submittedName>
</protein>
<evidence type="ECO:0000313" key="2">
    <source>
        <dbReference type="EMBL" id="TFZ02996.1"/>
    </source>
</evidence>
<dbReference type="SMART" id="SM00421">
    <property type="entry name" value="HTH_LUXR"/>
    <property type="match status" value="1"/>
</dbReference>
<dbReference type="SUPFAM" id="SSF46894">
    <property type="entry name" value="C-terminal effector domain of the bipartite response regulators"/>
    <property type="match status" value="1"/>
</dbReference>
<accession>A0A4Z0BUL1</accession>
<feature type="domain" description="HTH luxR-type" evidence="1">
    <location>
        <begin position="232"/>
        <end position="259"/>
    </location>
</feature>
<proteinExistence type="predicted"/>
<keyword evidence="3" id="KW-1185">Reference proteome</keyword>
<reference evidence="2 3" key="1">
    <citation type="submission" date="2019-03" db="EMBL/GenBank/DDBJ databases">
        <title>Ramlibacter henchirensis DSM 14656, whole genome shotgun sequence.</title>
        <authorList>
            <person name="Zhang X."/>
            <person name="Feng G."/>
            <person name="Zhu H."/>
        </authorList>
    </citation>
    <scope>NUCLEOTIDE SEQUENCE [LARGE SCALE GENOMIC DNA]</scope>
    <source>
        <strain evidence="2 3">DSM 14656</strain>
    </source>
</reference>
<comment type="caution">
    <text evidence="2">The sequence shown here is derived from an EMBL/GenBank/DDBJ whole genome shotgun (WGS) entry which is preliminary data.</text>
</comment>
<dbReference type="RefSeq" id="WP_135264520.1">
    <property type="nucleotide sequence ID" value="NZ_SMLM01000002.1"/>
</dbReference>
<dbReference type="GO" id="GO:0006355">
    <property type="term" value="P:regulation of DNA-templated transcription"/>
    <property type="evidence" value="ECO:0007669"/>
    <property type="project" value="InterPro"/>
</dbReference>
<dbReference type="PROSITE" id="PS00622">
    <property type="entry name" value="HTH_LUXR_1"/>
    <property type="match status" value="1"/>
</dbReference>
<name>A0A4Z0BUL1_9BURK</name>
<dbReference type="GO" id="GO:0003677">
    <property type="term" value="F:DNA binding"/>
    <property type="evidence" value="ECO:0007669"/>
    <property type="project" value="InterPro"/>
</dbReference>
<gene>
    <name evidence="2" type="ORF">EZ313_17395</name>
</gene>
<dbReference type="Proteomes" id="UP000298180">
    <property type="component" value="Unassembled WGS sequence"/>
</dbReference>
<dbReference type="EMBL" id="SMLM01000002">
    <property type="protein sequence ID" value="TFZ02996.1"/>
    <property type="molecule type" value="Genomic_DNA"/>
</dbReference>
<dbReference type="AlphaFoldDB" id="A0A4Z0BUL1"/>
<dbReference type="InterPro" id="IPR000792">
    <property type="entry name" value="Tscrpt_reg_LuxR_C"/>
</dbReference>
<dbReference type="OrthoDB" id="7009766at2"/>
<sequence>MQTWHLDPTPAPQPLAADSVALLLQAPQDDAPGATLLAFLNRLTAVDYLSLVEYLPQPRSPLAAPELVEGHARPGLANVTPDCFQRYRQWFWREDEGTRLAHQADRRGGGLAALHVQAEDIHVASWRSEIYDRAHLSARLSFFYEPVPGTTFSMNLYRDRSHGGFAADEIARLLAVAPLLRQAHRCVLRSSPAAARPTSRDQQVERAQATLRRKAPELSARELAVCARIACGISADGIAAELDVAPSTVITLRKRAYAKLSARGVTGGRLQLAAFLH</sequence>
<dbReference type="InterPro" id="IPR036388">
    <property type="entry name" value="WH-like_DNA-bd_sf"/>
</dbReference>
<dbReference type="Pfam" id="PF00196">
    <property type="entry name" value="GerE"/>
    <property type="match status" value="1"/>
</dbReference>
<dbReference type="Gene3D" id="1.10.10.10">
    <property type="entry name" value="Winged helix-like DNA-binding domain superfamily/Winged helix DNA-binding domain"/>
    <property type="match status" value="1"/>
</dbReference>
<dbReference type="InterPro" id="IPR016032">
    <property type="entry name" value="Sig_transdc_resp-reg_C-effctor"/>
</dbReference>
<organism evidence="2 3">
    <name type="scientific">Ramlibacter henchirensis</name>
    <dbReference type="NCBI Taxonomy" id="204072"/>
    <lineage>
        <taxon>Bacteria</taxon>
        <taxon>Pseudomonadati</taxon>
        <taxon>Pseudomonadota</taxon>
        <taxon>Betaproteobacteria</taxon>
        <taxon>Burkholderiales</taxon>
        <taxon>Comamonadaceae</taxon>
        <taxon>Ramlibacter</taxon>
    </lineage>
</organism>
<evidence type="ECO:0000259" key="1">
    <source>
        <dbReference type="PROSITE" id="PS00622"/>
    </source>
</evidence>
<evidence type="ECO:0000313" key="3">
    <source>
        <dbReference type="Proteomes" id="UP000298180"/>
    </source>
</evidence>